<dbReference type="Proteomes" id="UP000235777">
    <property type="component" value="Unassembled WGS sequence"/>
</dbReference>
<protein>
    <submittedName>
        <fullName evidence="1">Uncharacterized protein</fullName>
    </submittedName>
</protein>
<dbReference type="RefSeq" id="WP_018439613.1">
    <property type="nucleotide sequence ID" value="NZ_KB890165.1"/>
</dbReference>
<dbReference type="STRING" id="863227.GCA_000373005_01082"/>
<sequence>MQKFDFTAPVSGTPQVVNAPGRYLKYTTGNAGGNDAGLIVTPGGKPGAKILLYPGQAITLPNDGTAGPNAWSIANALGQAPIIGTVVVGNGRLDDNALQGLVQVVDGGKARTLAGQAFAGAAFVNSGAGVSPYVQLWNPATNPNRLVLEQIEYDSSTTPLTGAMGFTQTQRTTMQQGVSKRSDGAQSVAICGYASVAYAAFAAMVRDFSLQANGTQMIKFSSPLVIMPGWGFELRANAAAAYLAANFEWYEEPNV</sequence>
<keyword evidence="2" id="KW-1185">Reference proteome</keyword>
<name>A0A2N7X9P5_9BURK</name>
<evidence type="ECO:0000313" key="2">
    <source>
        <dbReference type="Proteomes" id="UP000235777"/>
    </source>
</evidence>
<dbReference type="AlphaFoldDB" id="A0A2N7X9P5"/>
<evidence type="ECO:0000313" key="1">
    <source>
        <dbReference type="EMBL" id="PMS38473.1"/>
    </source>
</evidence>
<proteinExistence type="predicted"/>
<dbReference type="EMBL" id="PNYC01000001">
    <property type="protein sequence ID" value="PMS38473.1"/>
    <property type="molecule type" value="Genomic_DNA"/>
</dbReference>
<organism evidence="1 2">
    <name type="scientific">Trinickia symbiotica</name>
    <dbReference type="NCBI Taxonomy" id="863227"/>
    <lineage>
        <taxon>Bacteria</taxon>
        <taxon>Pseudomonadati</taxon>
        <taxon>Pseudomonadota</taxon>
        <taxon>Betaproteobacteria</taxon>
        <taxon>Burkholderiales</taxon>
        <taxon>Burkholderiaceae</taxon>
        <taxon>Trinickia</taxon>
    </lineage>
</organism>
<reference evidence="1 2" key="1">
    <citation type="submission" date="2018-01" db="EMBL/GenBank/DDBJ databases">
        <title>Whole genome analyses suggest that Burkholderia sensu lato contains two further novel genera in the rhizoxinica-symbiotica group Mycetohabitans gen. nov., and Trinickia gen. nov.: implications for the evolution of diazotrophy and nodulation in the Burkholderiaceae.</title>
        <authorList>
            <person name="Estrada-de los Santos P."/>
            <person name="Palmer M."/>
            <person name="Chavez-Ramirez B."/>
            <person name="Beukes C."/>
            <person name="Steenkamp E.T."/>
            <person name="Hirsch A.M."/>
            <person name="Manyaka P."/>
            <person name="Maluk M."/>
            <person name="Lafos M."/>
            <person name="Crook M."/>
            <person name="Gross E."/>
            <person name="Simon M.F."/>
            <person name="Bueno dos Reis Junior F."/>
            <person name="Poole P.S."/>
            <person name="Venter S.N."/>
            <person name="James E.K."/>
        </authorList>
    </citation>
    <scope>NUCLEOTIDE SEQUENCE [LARGE SCALE GENOMIC DNA]</scope>
    <source>
        <strain evidence="1 2">JPY 581</strain>
    </source>
</reference>
<dbReference type="OrthoDB" id="9130721at2"/>
<gene>
    <name evidence="1" type="ORF">C0Z20_00890</name>
</gene>
<comment type="caution">
    <text evidence="1">The sequence shown here is derived from an EMBL/GenBank/DDBJ whole genome shotgun (WGS) entry which is preliminary data.</text>
</comment>
<accession>A0A2N7X9P5</accession>